<dbReference type="SUPFAM" id="SSF56801">
    <property type="entry name" value="Acetyl-CoA synthetase-like"/>
    <property type="match status" value="1"/>
</dbReference>
<dbReference type="InterPro" id="IPR000873">
    <property type="entry name" value="AMP-dep_synth/lig_dom"/>
</dbReference>
<dbReference type="GO" id="GO:0031956">
    <property type="term" value="F:medium-chain fatty acid-CoA ligase activity"/>
    <property type="evidence" value="ECO:0007669"/>
    <property type="project" value="TreeGrafter"/>
</dbReference>
<feature type="domain" description="AMP-binding enzyme C-terminal" evidence="2">
    <location>
        <begin position="380"/>
        <end position="447"/>
    </location>
</feature>
<keyword evidence="4" id="KW-1185">Reference proteome</keyword>
<accession>A0A1H3ARF4</accession>
<dbReference type="Gene3D" id="3.40.50.12780">
    <property type="entry name" value="N-terminal domain of ligase-like"/>
    <property type="match status" value="1"/>
</dbReference>
<dbReference type="InterPro" id="IPR025110">
    <property type="entry name" value="AMP-bd_C"/>
</dbReference>
<feature type="domain" description="AMP-dependent synthetase/ligase" evidence="1">
    <location>
        <begin position="117"/>
        <end position="324"/>
    </location>
</feature>
<dbReference type="PANTHER" id="PTHR43201:SF32">
    <property type="entry name" value="2-SUCCINYLBENZOATE--COA LIGASE, CHLOROPLASTIC_PEROXISOMAL"/>
    <property type="match status" value="1"/>
</dbReference>
<dbReference type="EMBL" id="FNOW01000001">
    <property type="protein sequence ID" value="SDX31724.1"/>
    <property type="molecule type" value="Genomic_DNA"/>
</dbReference>
<evidence type="ECO:0000313" key="3">
    <source>
        <dbReference type="EMBL" id="SDX31724.1"/>
    </source>
</evidence>
<dbReference type="Gene3D" id="3.30.300.30">
    <property type="match status" value="1"/>
</dbReference>
<reference evidence="4" key="1">
    <citation type="submission" date="2016-10" db="EMBL/GenBank/DDBJ databases">
        <authorList>
            <person name="Varghese N."/>
            <person name="Submissions S."/>
        </authorList>
    </citation>
    <scope>NUCLEOTIDE SEQUENCE [LARGE SCALE GENOMIC DNA]</scope>
    <source>
        <strain evidence="4">DSM 173</strain>
    </source>
</reference>
<proteinExistence type="predicted"/>
<dbReference type="Pfam" id="PF00501">
    <property type="entry name" value="AMP-binding"/>
    <property type="match status" value="1"/>
</dbReference>
<keyword evidence="3" id="KW-0436">Ligase</keyword>
<evidence type="ECO:0000313" key="4">
    <source>
        <dbReference type="Proteomes" id="UP000198672"/>
    </source>
</evidence>
<dbReference type="STRING" id="61595.SAMN05421644_10168"/>
<dbReference type="Proteomes" id="UP000198672">
    <property type="component" value="Unassembled WGS sequence"/>
</dbReference>
<protein>
    <submittedName>
        <fullName evidence="3">O-succinylbenzoic acid--CoA ligase</fullName>
    </submittedName>
</protein>
<organism evidence="3 4">
    <name type="scientific">Allochromatium warmingii</name>
    <name type="common">Chromatium warmingii</name>
    <dbReference type="NCBI Taxonomy" id="61595"/>
    <lineage>
        <taxon>Bacteria</taxon>
        <taxon>Pseudomonadati</taxon>
        <taxon>Pseudomonadota</taxon>
        <taxon>Gammaproteobacteria</taxon>
        <taxon>Chromatiales</taxon>
        <taxon>Chromatiaceae</taxon>
        <taxon>Allochromatium</taxon>
    </lineage>
</organism>
<gene>
    <name evidence="3" type="ORF">SAMN05421644_10168</name>
</gene>
<dbReference type="InterPro" id="IPR045851">
    <property type="entry name" value="AMP-bd_C_sf"/>
</dbReference>
<dbReference type="Pfam" id="PF13193">
    <property type="entry name" value="AMP-binding_C"/>
    <property type="match status" value="1"/>
</dbReference>
<dbReference type="InterPro" id="IPR042099">
    <property type="entry name" value="ANL_N_sf"/>
</dbReference>
<dbReference type="AlphaFoldDB" id="A0A1H3ARF4"/>
<evidence type="ECO:0000259" key="1">
    <source>
        <dbReference type="Pfam" id="PF00501"/>
    </source>
</evidence>
<dbReference type="PANTHER" id="PTHR43201">
    <property type="entry name" value="ACYL-COA SYNTHETASE"/>
    <property type="match status" value="1"/>
</dbReference>
<name>A0A1H3ARF4_ALLWA</name>
<dbReference type="GO" id="GO:0006631">
    <property type="term" value="P:fatty acid metabolic process"/>
    <property type="evidence" value="ECO:0007669"/>
    <property type="project" value="TreeGrafter"/>
</dbReference>
<sequence>MVITLATCPSDLSWLNAPGPLLLGDDAGVLYLAQRIADRAALLRATGVIAGQIVMAPDAPARDLVLTLLALAQLGAGVFPYRSGRDPSELLTLAHRAGVEWRWDPETATLIPLAPQQTIPAAPAALLIQTSGSSGQPQIVMHSAAGLYASASRVNARLAVTAAATWLCCLRLSHIGGAAMVYRAALAGARLRLHDSFDARTVRRELESHHVTHVSLVPPMLARLLDLGDRAPPTLRVALVGGQALSRPLAERALAAGWPLQLTYGMTETGSQIATSGPLTAQPDALDTSLAGALLPDVALAATDCEADRPARLRVRGPLLMLGYANPERRPGQGLDADGWFTTADLGCLTEAGQLRLLGRADNRRVIGGINVSLTQVTQMVQNAPGVADAQVIATADPIWGHRLTVVYAGTCDERELAHWCQTQLHGPTCPRAFVRLERLPLLDSGKYDRGRMGELVAQLESG</sequence>
<evidence type="ECO:0000259" key="2">
    <source>
        <dbReference type="Pfam" id="PF13193"/>
    </source>
</evidence>